<evidence type="ECO:0000256" key="1">
    <source>
        <dbReference type="ARBA" id="ARBA00010460"/>
    </source>
</evidence>
<evidence type="ECO:0000256" key="6">
    <source>
        <dbReference type="ARBA" id="ARBA00048290"/>
    </source>
</evidence>
<dbReference type="EC" id="1.3.1.48" evidence="2"/>
<dbReference type="Gene3D" id="3.90.180.10">
    <property type="entry name" value="Medium-chain alcohol dehydrogenases, catalytic domain"/>
    <property type="match status" value="1"/>
</dbReference>
<proteinExistence type="inferred from homology"/>
<dbReference type="Pfam" id="PF16884">
    <property type="entry name" value="ADH_N_2"/>
    <property type="match status" value="1"/>
</dbReference>
<evidence type="ECO:0000313" key="11">
    <source>
        <dbReference type="Proteomes" id="UP000019118"/>
    </source>
</evidence>
<dbReference type="InterPro" id="IPR011032">
    <property type="entry name" value="GroES-like_sf"/>
</dbReference>
<dbReference type="AlphaFoldDB" id="A0AAR5P9F5"/>
<dbReference type="Pfam" id="PF00107">
    <property type="entry name" value="ADH_zinc_N"/>
    <property type="match status" value="1"/>
</dbReference>
<dbReference type="InterPro" id="IPR041694">
    <property type="entry name" value="ADH_N_2"/>
</dbReference>
<protein>
    <recommendedName>
        <fullName evidence="4">15-oxoprostaglandin 13-reductase</fullName>
        <ecNumber evidence="2">1.3.1.48</ecNumber>
    </recommendedName>
    <alternativeName>
        <fullName evidence="4">15-oxoprostaglandin 13-reductase</fullName>
    </alternativeName>
</protein>
<name>A0AAR5P9F5_DENPD</name>
<organism evidence="10 11">
    <name type="scientific">Dendroctonus ponderosae</name>
    <name type="common">Mountain pine beetle</name>
    <dbReference type="NCBI Taxonomy" id="77166"/>
    <lineage>
        <taxon>Eukaryota</taxon>
        <taxon>Metazoa</taxon>
        <taxon>Ecdysozoa</taxon>
        <taxon>Arthropoda</taxon>
        <taxon>Hexapoda</taxon>
        <taxon>Insecta</taxon>
        <taxon>Pterygota</taxon>
        <taxon>Neoptera</taxon>
        <taxon>Endopterygota</taxon>
        <taxon>Coleoptera</taxon>
        <taxon>Polyphaga</taxon>
        <taxon>Cucujiformia</taxon>
        <taxon>Curculionidae</taxon>
        <taxon>Scolytinae</taxon>
        <taxon>Dendroctonus</taxon>
    </lineage>
</organism>
<evidence type="ECO:0000256" key="4">
    <source>
        <dbReference type="ARBA" id="ARBA00033119"/>
    </source>
</evidence>
<dbReference type="InterPro" id="IPR036291">
    <property type="entry name" value="NAD(P)-bd_dom_sf"/>
</dbReference>
<reference evidence="11" key="1">
    <citation type="journal article" date="2013" name="Genome Biol.">
        <title>Draft genome of the mountain pine beetle, Dendroctonus ponderosae Hopkins, a major forest pest.</title>
        <authorList>
            <person name="Keeling C.I."/>
            <person name="Yuen M.M."/>
            <person name="Liao N.Y."/>
            <person name="Docking T.R."/>
            <person name="Chan S.K."/>
            <person name="Taylor G.A."/>
            <person name="Palmquist D.L."/>
            <person name="Jackman S.D."/>
            <person name="Nguyen A."/>
            <person name="Li M."/>
            <person name="Henderson H."/>
            <person name="Janes J.K."/>
            <person name="Zhao Y."/>
            <person name="Pandoh P."/>
            <person name="Moore R."/>
            <person name="Sperling F.A."/>
            <person name="Huber D.P."/>
            <person name="Birol I."/>
            <person name="Jones S.J."/>
            <person name="Bohlmann J."/>
        </authorList>
    </citation>
    <scope>NUCLEOTIDE SEQUENCE</scope>
</reference>
<dbReference type="Proteomes" id="UP000019118">
    <property type="component" value="Unassembled WGS sequence"/>
</dbReference>
<accession>A0AAR5P9F5</accession>
<keyword evidence="3" id="KW-0560">Oxidoreductase</keyword>
<sequence length="213" mass="23103">MVVAKKYVLVIRSEGFPKSSDFKLVEETLPELKENEYLAEAVFLSVDPYMRAYMPSLEPNTTMIGSQVAKIVESKNPDFPVGKYVVGGFGLRSHTIATAETKSELGFKTFLLPHFNNLPLSLALGVLGMPGNTAYFGLLEVCQPKPEDTVVVSAAAGAVGSIVGQIAKIKGCTVIGIAGSNEKGKWLTEELGFDYFINYKTQNVEEEIEESGP</sequence>
<reference evidence="10" key="2">
    <citation type="submission" date="2024-08" db="UniProtKB">
        <authorList>
            <consortium name="EnsemblMetazoa"/>
        </authorList>
    </citation>
    <scope>IDENTIFICATION</scope>
</reference>
<evidence type="ECO:0000259" key="9">
    <source>
        <dbReference type="Pfam" id="PF16884"/>
    </source>
</evidence>
<feature type="domain" description="Oxidoreductase N-terminal" evidence="9">
    <location>
        <begin position="5"/>
        <end position="101"/>
    </location>
</feature>
<evidence type="ECO:0000256" key="3">
    <source>
        <dbReference type="ARBA" id="ARBA00023002"/>
    </source>
</evidence>
<dbReference type="PANTHER" id="PTHR43205">
    <property type="entry name" value="PROSTAGLANDIN REDUCTASE"/>
    <property type="match status" value="1"/>
</dbReference>
<keyword evidence="11" id="KW-1185">Reference proteome</keyword>
<evidence type="ECO:0000256" key="7">
    <source>
        <dbReference type="ARBA" id="ARBA00049070"/>
    </source>
</evidence>
<dbReference type="EnsemblMetazoa" id="XM_019902159.1">
    <property type="protein sequence ID" value="XP_019757718.1"/>
    <property type="gene ID" value="LOC109536050"/>
</dbReference>
<feature type="domain" description="Alcohol dehydrogenase-like C-terminal" evidence="8">
    <location>
        <begin position="158"/>
        <end position="210"/>
    </location>
</feature>
<dbReference type="Gene3D" id="3.40.50.720">
    <property type="entry name" value="NAD(P)-binding Rossmann-like Domain"/>
    <property type="match status" value="1"/>
</dbReference>
<evidence type="ECO:0000256" key="5">
    <source>
        <dbReference type="ARBA" id="ARBA00047878"/>
    </source>
</evidence>
<dbReference type="SUPFAM" id="SSF51735">
    <property type="entry name" value="NAD(P)-binding Rossmann-fold domains"/>
    <property type="match status" value="1"/>
</dbReference>
<evidence type="ECO:0000259" key="8">
    <source>
        <dbReference type="Pfam" id="PF00107"/>
    </source>
</evidence>
<comment type="catalytic activity">
    <reaction evidence="5">
        <text>13,14-dihydro-15-oxo-prostaglandin F1alpha + NADP(+) = 15-oxoprostaglandin F1alpha + NADPH + H(+)</text>
        <dbReference type="Rhea" id="RHEA:50592"/>
        <dbReference type="ChEBI" id="CHEBI:15378"/>
        <dbReference type="ChEBI" id="CHEBI:57783"/>
        <dbReference type="ChEBI" id="CHEBI:58349"/>
        <dbReference type="ChEBI" id="CHEBI:79072"/>
        <dbReference type="ChEBI" id="CHEBI:133411"/>
    </reaction>
    <physiologicalReaction direction="right-to-left" evidence="5">
        <dbReference type="Rhea" id="RHEA:50594"/>
    </physiologicalReaction>
</comment>
<dbReference type="GO" id="GO:0006693">
    <property type="term" value="P:prostaglandin metabolic process"/>
    <property type="evidence" value="ECO:0007669"/>
    <property type="project" value="TreeGrafter"/>
</dbReference>
<comment type="catalytic activity">
    <reaction evidence="7">
        <text>13,14-dihydro-15-oxo-prostaglandin E1 + NADP(+) = 15-oxoprostaglandin E1 + NADPH + H(+)</text>
        <dbReference type="Rhea" id="RHEA:50584"/>
        <dbReference type="ChEBI" id="CHEBI:15378"/>
        <dbReference type="ChEBI" id="CHEBI:57401"/>
        <dbReference type="ChEBI" id="CHEBI:57783"/>
        <dbReference type="ChEBI" id="CHEBI:58349"/>
        <dbReference type="ChEBI" id="CHEBI:133408"/>
    </reaction>
    <physiologicalReaction direction="right-to-left" evidence="7">
        <dbReference type="Rhea" id="RHEA:50586"/>
    </physiologicalReaction>
</comment>
<comment type="similarity">
    <text evidence="1">Belongs to the NADP-dependent oxidoreductase L4BD family.</text>
</comment>
<dbReference type="InterPro" id="IPR013149">
    <property type="entry name" value="ADH-like_C"/>
</dbReference>
<dbReference type="SUPFAM" id="SSF50129">
    <property type="entry name" value="GroES-like"/>
    <property type="match status" value="1"/>
</dbReference>
<evidence type="ECO:0000313" key="10">
    <source>
        <dbReference type="EnsemblMetazoa" id="XP_019757718.1"/>
    </source>
</evidence>
<dbReference type="InterPro" id="IPR045010">
    <property type="entry name" value="MDR_fam"/>
</dbReference>
<evidence type="ECO:0000256" key="2">
    <source>
        <dbReference type="ARBA" id="ARBA00011981"/>
    </source>
</evidence>
<dbReference type="PANTHER" id="PTHR43205:SF7">
    <property type="entry name" value="PROSTAGLANDIN REDUCTASE 1"/>
    <property type="match status" value="1"/>
</dbReference>
<comment type="catalytic activity">
    <reaction evidence="6">
        <text>13,14-dihydro-15-oxo-PGF2alpha + NADP(+) = 15-oxoprostaglandin F2alpha + NADPH + H(+)</text>
        <dbReference type="Rhea" id="RHEA:50588"/>
        <dbReference type="ChEBI" id="CHEBI:15378"/>
        <dbReference type="ChEBI" id="CHEBI:57783"/>
        <dbReference type="ChEBI" id="CHEBI:58349"/>
        <dbReference type="ChEBI" id="CHEBI:133374"/>
        <dbReference type="ChEBI" id="CHEBI:133409"/>
    </reaction>
    <physiologicalReaction direction="right-to-left" evidence="6">
        <dbReference type="Rhea" id="RHEA:50590"/>
    </physiologicalReaction>
</comment>
<dbReference type="GO" id="GO:0047522">
    <property type="term" value="F:15-oxoprostaglandin 13-reductase [NAD(P)+] activity"/>
    <property type="evidence" value="ECO:0007669"/>
    <property type="project" value="UniProtKB-EC"/>
</dbReference>